<dbReference type="RefSeq" id="WP_081197265.1">
    <property type="nucleotide sequence ID" value="NZ_FOCZ01000010.1"/>
</dbReference>
<dbReference type="SUPFAM" id="SSF75005">
    <property type="entry name" value="Arabinanase/levansucrase/invertase"/>
    <property type="match status" value="1"/>
</dbReference>
<comment type="caution">
    <text evidence="1">The sequence shown here is derived from an EMBL/GenBank/DDBJ whole genome shotgun (WGS) entry which is preliminary data.</text>
</comment>
<evidence type="ECO:0000313" key="2">
    <source>
        <dbReference type="Proteomes" id="UP000192610"/>
    </source>
</evidence>
<accession>A0A1V9FCG9</accession>
<keyword evidence="2" id="KW-1185">Reference proteome</keyword>
<dbReference type="Proteomes" id="UP000192610">
    <property type="component" value="Unassembled WGS sequence"/>
</dbReference>
<dbReference type="EMBL" id="LVXG01000002">
    <property type="protein sequence ID" value="OQP56058.1"/>
    <property type="molecule type" value="Genomic_DNA"/>
</dbReference>
<proteinExistence type="predicted"/>
<dbReference type="Gene3D" id="2.115.10.20">
    <property type="entry name" value="Glycosyl hydrolase domain, family 43"/>
    <property type="match status" value="1"/>
</dbReference>
<name>A0A1V9FCG9_9BACT</name>
<protein>
    <submittedName>
        <fullName evidence="1">Uncharacterized protein</fullName>
    </submittedName>
</protein>
<gene>
    <name evidence="1" type="ORF">A4H97_20980</name>
</gene>
<sequence>MMNYRSLFFTILVVFAAVGVVAQEKQVALKPAVFSVKPSQGHTFRLTNPCYPFTGNKNSVVRIAPALIELTGASSMDGTNTVQLKFASAVNVLIALPQGQQLNNAQLVIDSALTITGLPPYNIYKVAYKKGWQTVTCQSKDGFVAGVIGVNQPLLTQGGHQPDGRLWRPYITDGFTDGHPLFEIIGGPDQPVIDEGMPGTEGIQGGFEGGTCVKVGNTYHMFPTERAGEMGVAAYYDRVKTRIGHWESPDAIHWKRVGTIYQASGKYAIAEEDNPMNDRRGAIWSYNAVFNEKEDRWYGYYLTYTVDRNIQPNHSFGRIWCTKSKTKGMEGIGGPYDEGQLIMEPGLDAQPWEGRQGVASFYPFPVKDGWLGFYAGAYPFKTWADYPKNTGTGWFIGLAKSASMDGPWKRLDTTVNPVKSINPEFVENPLVYKLQNGAYITVFDGGPDGGAHHFPNMIGYTLSKDGLHWSEARYLPLHTKVKRWWSTMRTPLCLIPEGDNVYTIVYAAYNQPNKRFHPMGMVKVKMDPTVLEELLKGID</sequence>
<dbReference type="STRING" id="354355.SAMN05660816_04880"/>
<reference evidence="2" key="1">
    <citation type="submission" date="2016-04" db="EMBL/GenBank/DDBJ databases">
        <authorList>
            <person name="Chen L."/>
            <person name="Zhuang W."/>
            <person name="Wang G."/>
        </authorList>
    </citation>
    <scope>NUCLEOTIDE SEQUENCE [LARGE SCALE GENOMIC DNA]</scope>
    <source>
        <strain evidence="2">17621</strain>
    </source>
</reference>
<organism evidence="1 2">
    <name type="scientific">Niastella yeongjuensis</name>
    <dbReference type="NCBI Taxonomy" id="354355"/>
    <lineage>
        <taxon>Bacteria</taxon>
        <taxon>Pseudomonadati</taxon>
        <taxon>Bacteroidota</taxon>
        <taxon>Chitinophagia</taxon>
        <taxon>Chitinophagales</taxon>
        <taxon>Chitinophagaceae</taxon>
        <taxon>Niastella</taxon>
    </lineage>
</organism>
<dbReference type="InterPro" id="IPR023296">
    <property type="entry name" value="Glyco_hydro_beta-prop_sf"/>
</dbReference>
<dbReference type="AlphaFoldDB" id="A0A1V9FCG9"/>
<dbReference type="OrthoDB" id="7542127at2"/>
<evidence type="ECO:0000313" key="1">
    <source>
        <dbReference type="EMBL" id="OQP56058.1"/>
    </source>
</evidence>